<dbReference type="GO" id="GO:0008650">
    <property type="term" value="F:rRNA (uridine-2'-O-)-methyltransferase activity"/>
    <property type="evidence" value="ECO:0007669"/>
    <property type="project" value="UniProtKB-UniRule"/>
</dbReference>
<evidence type="ECO:0000256" key="12">
    <source>
        <dbReference type="PIRSR" id="PIRSR005461-1"/>
    </source>
</evidence>
<keyword evidence="2 11" id="KW-0489">Methyltransferase</keyword>
<dbReference type="HAMAP" id="MF_01547">
    <property type="entry name" value="RNA_methyltr_E"/>
    <property type="match status" value="1"/>
</dbReference>
<feature type="binding site" evidence="11">
    <location>
        <position position="80"/>
    </location>
    <ligand>
        <name>S-adenosyl-L-methionine</name>
        <dbReference type="ChEBI" id="CHEBI:59789"/>
    </ligand>
</feature>
<feature type="binding site" evidence="11">
    <location>
        <position position="62"/>
    </location>
    <ligand>
        <name>S-adenosyl-L-methionine</name>
        <dbReference type="ChEBI" id="CHEBI:59789"/>
    </ligand>
</feature>
<evidence type="ECO:0000256" key="9">
    <source>
        <dbReference type="ARBA" id="ARBA00042745"/>
    </source>
</evidence>
<evidence type="ECO:0000256" key="3">
    <source>
        <dbReference type="ARBA" id="ARBA00022679"/>
    </source>
</evidence>
<keyword evidence="11" id="KW-0963">Cytoplasm</keyword>
<proteinExistence type="inferred from homology"/>
<dbReference type="PIRSF" id="PIRSF005461">
    <property type="entry name" value="23S_rRNA_mtase"/>
    <property type="match status" value="1"/>
</dbReference>
<feature type="binding site" evidence="11">
    <location>
        <position position="96"/>
    </location>
    <ligand>
        <name>S-adenosyl-L-methionine</name>
        <dbReference type="ChEBI" id="CHEBI:59789"/>
    </ligand>
</feature>
<feature type="domain" description="Ribosomal RNA methyltransferase FtsJ" evidence="13">
    <location>
        <begin position="28"/>
        <end position="204"/>
    </location>
</feature>
<dbReference type="AlphaFoldDB" id="A0A451BCQ7"/>
<evidence type="ECO:0000313" key="15">
    <source>
        <dbReference type="EMBL" id="VFK76069.1"/>
    </source>
</evidence>
<evidence type="ECO:0000256" key="11">
    <source>
        <dbReference type="HAMAP-Rule" id="MF_01547"/>
    </source>
</evidence>
<feature type="active site" description="Proton acceptor" evidence="11 12">
    <location>
        <position position="161"/>
    </location>
</feature>
<dbReference type="SUPFAM" id="SSF53335">
    <property type="entry name" value="S-adenosyl-L-methionine-dependent methyltransferases"/>
    <property type="match status" value="1"/>
</dbReference>
<evidence type="ECO:0000313" key="14">
    <source>
        <dbReference type="EMBL" id="VFK33128.1"/>
    </source>
</evidence>
<comment type="similarity">
    <text evidence="11">Belongs to the class I-like SAM-binding methyltransferase superfamily. RNA methyltransferase RlmE family.</text>
</comment>
<dbReference type="Pfam" id="PF01728">
    <property type="entry name" value="FtsJ"/>
    <property type="match status" value="1"/>
</dbReference>
<dbReference type="EC" id="2.1.1.166" evidence="6 11"/>
<name>A0A451BCQ7_9GAMM</name>
<dbReference type="InterPro" id="IPR015507">
    <property type="entry name" value="rRNA-MeTfrase_E"/>
</dbReference>
<comment type="function">
    <text evidence="5 11">Specifically methylates the uridine in position 2552 of 23S rRNA at the 2'-O position of the ribose in the fully assembled 50S ribosomal subunit.</text>
</comment>
<dbReference type="Gene3D" id="3.40.50.150">
    <property type="entry name" value="Vaccinia Virus protein VP39"/>
    <property type="match status" value="1"/>
</dbReference>
<evidence type="ECO:0000256" key="4">
    <source>
        <dbReference type="ARBA" id="ARBA00022691"/>
    </source>
</evidence>
<evidence type="ECO:0000256" key="6">
    <source>
        <dbReference type="ARBA" id="ARBA00038861"/>
    </source>
</evidence>
<feature type="binding site" evidence="11">
    <location>
        <position position="121"/>
    </location>
    <ligand>
        <name>S-adenosyl-L-methionine</name>
        <dbReference type="ChEBI" id="CHEBI:59789"/>
    </ligand>
</feature>
<dbReference type="PANTHER" id="PTHR10920">
    <property type="entry name" value="RIBOSOMAL RNA METHYLTRANSFERASE"/>
    <property type="match status" value="1"/>
</dbReference>
<evidence type="ECO:0000256" key="8">
    <source>
        <dbReference type="ARBA" id="ARBA00041995"/>
    </source>
</evidence>
<evidence type="ECO:0000256" key="1">
    <source>
        <dbReference type="ARBA" id="ARBA00022552"/>
    </source>
</evidence>
<dbReference type="GO" id="GO:0005737">
    <property type="term" value="C:cytoplasm"/>
    <property type="evidence" value="ECO:0007669"/>
    <property type="project" value="UniProtKB-SubCell"/>
</dbReference>
<dbReference type="PANTHER" id="PTHR10920:SF18">
    <property type="entry name" value="RRNA METHYLTRANSFERASE 2, MITOCHONDRIAL"/>
    <property type="match status" value="1"/>
</dbReference>
<dbReference type="InterPro" id="IPR050082">
    <property type="entry name" value="RNA_methyltr_RlmE"/>
</dbReference>
<dbReference type="EMBL" id="CAADFQ010000040">
    <property type="protein sequence ID" value="VFK33128.1"/>
    <property type="molecule type" value="Genomic_DNA"/>
</dbReference>
<keyword evidence="3 11" id="KW-0808">Transferase</keyword>
<organism evidence="15">
    <name type="scientific">Candidatus Kentrum sp. MB</name>
    <dbReference type="NCBI Taxonomy" id="2138164"/>
    <lineage>
        <taxon>Bacteria</taxon>
        <taxon>Pseudomonadati</taxon>
        <taxon>Pseudomonadota</taxon>
        <taxon>Gammaproteobacteria</taxon>
        <taxon>Candidatus Kentrum</taxon>
    </lineage>
</organism>
<reference evidence="15" key="1">
    <citation type="submission" date="2019-02" db="EMBL/GenBank/DDBJ databases">
        <authorList>
            <person name="Gruber-Vodicka R. H."/>
            <person name="Seah K. B. B."/>
        </authorList>
    </citation>
    <scope>NUCLEOTIDE SEQUENCE</scope>
    <source>
        <strain evidence="15">BECK_BZ198</strain>
        <strain evidence="14">BECK_BZ199</strain>
    </source>
</reference>
<dbReference type="InterPro" id="IPR002877">
    <property type="entry name" value="RNA_MeTrfase_FtsJ_dom"/>
</dbReference>
<evidence type="ECO:0000256" key="5">
    <source>
        <dbReference type="ARBA" id="ARBA00037569"/>
    </source>
</evidence>
<evidence type="ECO:0000256" key="2">
    <source>
        <dbReference type="ARBA" id="ARBA00022603"/>
    </source>
</evidence>
<comment type="catalytic activity">
    <reaction evidence="10 11">
        <text>uridine(2552) in 23S rRNA + S-adenosyl-L-methionine = 2'-O-methyluridine(2552) in 23S rRNA + S-adenosyl-L-homocysteine + H(+)</text>
        <dbReference type="Rhea" id="RHEA:42720"/>
        <dbReference type="Rhea" id="RHEA-COMP:10202"/>
        <dbReference type="Rhea" id="RHEA-COMP:10203"/>
        <dbReference type="ChEBI" id="CHEBI:15378"/>
        <dbReference type="ChEBI" id="CHEBI:57856"/>
        <dbReference type="ChEBI" id="CHEBI:59789"/>
        <dbReference type="ChEBI" id="CHEBI:65315"/>
        <dbReference type="ChEBI" id="CHEBI:74478"/>
        <dbReference type="EC" id="2.1.1.166"/>
    </reaction>
</comment>
<evidence type="ECO:0000259" key="13">
    <source>
        <dbReference type="Pfam" id="PF01728"/>
    </source>
</evidence>
<evidence type="ECO:0000256" key="7">
    <source>
        <dbReference type="ARBA" id="ARBA00041129"/>
    </source>
</evidence>
<evidence type="ECO:0000256" key="10">
    <source>
        <dbReference type="ARBA" id="ARBA00048970"/>
    </source>
</evidence>
<keyword evidence="4 11" id="KW-0949">S-adenosyl-L-methionine</keyword>
<dbReference type="InterPro" id="IPR029063">
    <property type="entry name" value="SAM-dependent_MTases_sf"/>
</dbReference>
<keyword evidence="1 11" id="KW-0698">rRNA processing</keyword>
<protein>
    <recommendedName>
        <fullName evidence="7 11">Ribosomal RNA large subunit methyltransferase E</fullName>
        <ecNumber evidence="6 11">2.1.1.166</ecNumber>
    </recommendedName>
    <alternativeName>
        <fullName evidence="9 11">23S rRNA Um2552 methyltransferase</fullName>
    </alternativeName>
    <alternativeName>
        <fullName evidence="8 11">rRNA (uridine-2'-O-)-methyltransferase</fullName>
    </alternativeName>
</protein>
<comment type="subcellular location">
    <subcellularLocation>
        <location evidence="11">Cytoplasm</location>
    </subcellularLocation>
</comment>
<feature type="binding site" evidence="11">
    <location>
        <position position="60"/>
    </location>
    <ligand>
        <name>S-adenosyl-L-methionine</name>
        <dbReference type="ChEBI" id="CHEBI:59789"/>
    </ligand>
</feature>
<accession>A0A451BCQ7</accession>
<sequence length="213" mass="23793">MPGNKTNRRWITEHGKDPFVRNAQRAGYRSRSAYKLLEIDQRDRLFQRGDIVLDLGASPGGWSQVATERIGKNGRVIAVDLLSMEPLSGVVSLEGDIREQQIQDRITELLAGDLARVVISDMAPNITGSNIIDQPRVMQIAESIIELGDRFLAPDGNLLVKVFQGEGFDDFVKDIRSSFSKTRVRKPKASRPSSREVYVLGLGYRQPHNYNGA</sequence>
<dbReference type="FunFam" id="3.40.50.150:FF:000005">
    <property type="entry name" value="Ribosomal RNA large subunit methyltransferase E"/>
    <property type="match status" value="1"/>
</dbReference>
<dbReference type="EMBL" id="CAADGH010000040">
    <property type="protein sequence ID" value="VFK76069.1"/>
    <property type="molecule type" value="Genomic_DNA"/>
</dbReference>
<gene>
    <name evidence="11" type="primary">rlmE</name>
    <name evidence="11" type="synonym">ftsJ</name>
    <name evidence="11" type="synonym">rrmJ</name>
    <name evidence="15" type="ORF">BECKMB1821H_GA0114242_104024</name>
    <name evidence="14" type="ORF">BECKMB1821I_GA0114274_104024</name>
</gene>